<evidence type="ECO:0000256" key="1">
    <source>
        <dbReference type="ARBA" id="ARBA00004922"/>
    </source>
</evidence>
<evidence type="ECO:0000256" key="3">
    <source>
        <dbReference type="ARBA" id="ARBA00022737"/>
    </source>
</evidence>
<feature type="domain" description="O-GlcNAc transferase C-terminal" evidence="6">
    <location>
        <begin position="417"/>
        <end position="603"/>
    </location>
</feature>
<comment type="caution">
    <text evidence="7">The sequence shown here is derived from an EMBL/GenBank/DDBJ whole genome shotgun (WGS) entry which is preliminary data.</text>
</comment>
<keyword evidence="2 7" id="KW-0808">Transferase</keyword>
<dbReference type="Proteomes" id="UP001241472">
    <property type="component" value="Unassembled WGS sequence"/>
</dbReference>
<protein>
    <submittedName>
        <fullName evidence="7">O-linked N-acetylglucosamine transferase (SPINDLY family)</fullName>
    </submittedName>
</protein>
<evidence type="ECO:0000256" key="2">
    <source>
        <dbReference type="ARBA" id="ARBA00022679"/>
    </source>
</evidence>
<feature type="region of interest" description="Disordered" evidence="5">
    <location>
        <begin position="614"/>
        <end position="637"/>
    </location>
</feature>
<dbReference type="Gene3D" id="3.40.50.11380">
    <property type="match status" value="1"/>
</dbReference>
<dbReference type="PANTHER" id="PTHR44366">
    <property type="entry name" value="UDP-N-ACETYLGLUCOSAMINE--PEPTIDE N-ACETYLGLUCOSAMINYLTRANSFERASE 110 KDA SUBUNIT"/>
    <property type="match status" value="1"/>
</dbReference>
<evidence type="ECO:0000259" key="6">
    <source>
        <dbReference type="Pfam" id="PF13844"/>
    </source>
</evidence>
<gene>
    <name evidence="7" type="ORF">J2T09_002522</name>
</gene>
<name>A0ABT9PTG4_9HYPH</name>
<evidence type="ECO:0000313" key="7">
    <source>
        <dbReference type="EMBL" id="MDP9837765.1"/>
    </source>
</evidence>
<organism evidence="7 8">
    <name type="scientific">Neorhizobium huautlense</name>
    <dbReference type="NCBI Taxonomy" id="67774"/>
    <lineage>
        <taxon>Bacteria</taxon>
        <taxon>Pseudomonadati</taxon>
        <taxon>Pseudomonadota</taxon>
        <taxon>Alphaproteobacteria</taxon>
        <taxon>Hyphomicrobiales</taxon>
        <taxon>Rhizobiaceae</taxon>
        <taxon>Rhizobium/Agrobacterium group</taxon>
        <taxon>Neorhizobium</taxon>
    </lineage>
</organism>
<dbReference type="SUPFAM" id="SSF48452">
    <property type="entry name" value="TPR-like"/>
    <property type="match status" value="1"/>
</dbReference>
<dbReference type="EMBL" id="JAUSRF010000007">
    <property type="protein sequence ID" value="MDP9837765.1"/>
    <property type="molecule type" value="Genomic_DNA"/>
</dbReference>
<dbReference type="Pfam" id="PF13844">
    <property type="entry name" value="Glyco_transf_41"/>
    <property type="match status" value="2"/>
</dbReference>
<feature type="domain" description="O-GlcNAc transferase C-terminal" evidence="6">
    <location>
        <begin position="252"/>
        <end position="402"/>
    </location>
</feature>
<dbReference type="GO" id="GO:0016740">
    <property type="term" value="F:transferase activity"/>
    <property type="evidence" value="ECO:0007669"/>
    <property type="project" value="UniProtKB-KW"/>
</dbReference>
<accession>A0ABT9PTG4</accession>
<evidence type="ECO:0000256" key="4">
    <source>
        <dbReference type="ARBA" id="ARBA00022803"/>
    </source>
</evidence>
<proteinExistence type="predicted"/>
<dbReference type="Gene3D" id="1.25.40.10">
    <property type="entry name" value="Tetratricopeptide repeat domain"/>
    <property type="match status" value="1"/>
</dbReference>
<keyword evidence="8" id="KW-1185">Reference proteome</keyword>
<dbReference type="Gene3D" id="3.40.50.2000">
    <property type="entry name" value="Glycogen Phosphorylase B"/>
    <property type="match status" value="1"/>
</dbReference>
<dbReference type="PANTHER" id="PTHR44366:SF1">
    <property type="entry name" value="UDP-N-ACETYLGLUCOSAMINE--PEPTIDE N-ACETYLGLUCOSAMINYLTRANSFERASE 110 KDA SUBUNIT"/>
    <property type="match status" value="1"/>
</dbReference>
<dbReference type="InterPro" id="IPR029489">
    <property type="entry name" value="OGT/SEC/SPY_C"/>
</dbReference>
<keyword evidence="4" id="KW-0802">TPR repeat</keyword>
<dbReference type="InterPro" id="IPR011990">
    <property type="entry name" value="TPR-like_helical_dom_sf"/>
</dbReference>
<keyword evidence="3" id="KW-0677">Repeat</keyword>
<dbReference type="RefSeq" id="WP_306834800.1">
    <property type="nucleotide sequence ID" value="NZ_JAUSRF010000007.1"/>
</dbReference>
<comment type="pathway">
    <text evidence="1">Protein modification; protein glycosylation.</text>
</comment>
<reference evidence="7 8" key="1">
    <citation type="submission" date="2023-07" db="EMBL/GenBank/DDBJ databases">
        <title>Sorghum-associated microbial communities from plants grown in Nebraska, USA.</title>
        <authorList>
            <person name="Schachtman D."/>
        </authorList>
    </citation>
    <scope>NUCLEOTIDE SEQUENCE [LARGE SCALE GENOMIC DNA]</scope>
    <source>
        <strain evidence="7 8">DS1307</strain>
    </source>
</reference>
<evidence type="ECO:0000313" key="8">
    <source>
        <dbReference type="Proteomes" id="UP001241472"/>
    </source>
</evidence>
<sequence length="637" mass="71802">MTSQPQFADASKSFHSGRYTDALTILNRLLDHSKDVKTYGLLARTFLALGFREDAARAYKLAAELGGTRADEYNTEALKLFYELGQDDEALSLGLPLLKQAQQDPDLAFIIASLFLKRGESEGLRAFLSVLSTSTNSRHNSLAFMLLTGSPENASDREAVANMLARMPKSIILIMAHLVNQREVNAYFEQERLQPQLERMVAKDPKHILRVEAPFYNLTWLADEALNKLAGYRADAYPADLPQKRRSAPHVWGDKIRIGYLSSDFWSPHATMKLFSAVLESHDPARFDVTLFCYTEPAYLEKDTRRGLWGRIVSVRDMTDAQAAEAIRAQNIDILIELKGHTRGGRAAILNHSAAPVQVAWLGFPGSTVNTDLDYVIGDHSVLPDKAKPHYWEKFCRLPESYQPNNPHQPLAQPDMFTRADAELPPDAFVFASFNATRKISIATINLWIRILKATPGSVLWLMVKTPEAEANITRKLQAGGIERKRFVFTKMVGHEAHLSRIVLADLGLDTFPYNGHTTTSEQLWAGLPVLTMKGTHFASRVSESLLNAIGLPETIAENEDDYFRRAVDLYNDRQTVAEYSERLHQNRFRMPLFDAERFCRHLESAYEMMAKRARTGQPPDHIDVPALPARTTDFRS</sequence>
<evidence type="ECO:0000256" key="5">
    <source>
        <dbReference type="SAM" id="MobiDB-lite"/>
    </source>
</evidence>
<dbReference type="InterPro" id="IPR037919">
    <property type="entry name" value="OGT"/>
</dbReference>